<sequence>MSKQTTISRDADKFVVRMPDDMRGRLSDLAKRVHTSMNSVIILGLTSYLDALEDLTIQLDALRLLRKSLSEKHEALDKQLAEVAELKAQLDKQLKPGS</sequence>
<feature type="domain" description="Arc-like DNA binding" evidence="2">
    <location>
        <begin position="8"/>
        <end position="42"/>
    </location>
</feature>
<organism evidence="3">
    <name type="scientific">Pseudomonas fluorescens (strain SBW25)</name>
    <dbReference type="NCBI Taxonomy" id="216595"/>
    <lineage>
        <taxon>Bacteria</taxon>
        <taxon>Pseudomonadati</taxon>
        <taxon>Pseudomonadota</taxon>
        <taxon>Gammaproteobacteria</taxon>
        <taxon>Pseudomonadales</taxon>
        <taxon>Pseudomonadaceae</taxon>
        <taxon>Pseudomonas</taxon>
    </lineage>
</organism>
<dbReference type="GO" id="GO:0003677">
    <property type="term" value="F:DNA binding"/>
    <property type="evidence" value="ECO:0007669"/>
    <property type="project" value="InterPro"/>
</dbReference>
<dbReference type="InterPro" id="IPR005569">
    <property type="entry name" value="Arc_DNA-bd_dom"/>
</dbReference>
<dbReference type="InterPro" id="IPR013321">
    <property type="entry name" value="Arc_rbn_hlx_hlx"/>
</dbReference>
<feature type="coiled-coil region" evidence="1">
    <location>
        <begin position="52"/>
        <end position="93"/>
    </location>
</feature>
<dbReference type="AlphaFoldDB" id="A0A0G4E547"/>
<protein>
    <recommendedName>
        <fullName evidence="2">Arc-like DNA binding domain-containing protein</fullName>
    </recommendedName>
</protein>
<dbReference type="RefSeq" id="WP_192963505.1">
    <property type="nucleotide sequence ID" value="NZ_LN713926.1"/>
</dbReference>
<evidence type="ECO:0000256" key="1">
    <source>
        <dbReference type="SAM" id="Coils"/>
    </source>
</evidence>
<accession>A0A0G4E547</accession>
<evidence type="ECO:0000259" key="2">
    <source>
        <dbReference type="Pfam" id="PF03869"/>
    </source>
</evidence>
<evidence type="ECO:0000313" key="3">
    <source>
        <dbReference type="EMBL" id="CEK42350.1"/>
    </source>
</evidence>
<keyword evidence="3" id="KW-0614">Plasmid</keyword>
<reference evidence="3" key="1">
    <citation type="submission" date="2014-12" db="EMBL/GenBank/DDBJ databases">
        <authorList>
            <person name="Hall J."/>
        </authorList>
    </citation>
    <scope>NUCLEOTIDE SEQUENCE [LARGE SCALE GENOMIC DNA]</scope>
    <source>
        <strain evidence="3">SBW25</strain>
        <plasmid evidence="3">pQBR57</plasmid>
    </source>
</reference>
<dbReference type="Gene3D" id="1.10.1220.10">
    <property type="entry name" value="Met repressor-like"/>
    <property type="match status" value="1"/>
</dbReference>
<name>A0A0G4E547_PSEFS</name>
<gene>
    <name evidence="3" type="ORF">PQBR57_0397</name>
</gene>
<dbReference type="GO" id="GO:0006355">
    <property type="term" value="P:regulation of DNA-templated transcription"/>
    <property type="evidence" value="ECO:0007669"/>
    <property type="project" value="InterPro"/>
</dbReference>
<dbReference type="SUPFAM" id="SSF47598">
    <property type="entry name" value="Ribbon-helix-helix"/>
    <property type="match status" value="1"/>
</dbReference>
<geneLocation type="plasmid" evidence="3">
    <name>pQBR57</name>
</geneLocation>
<proteinExistence type="predicted"/>
<reference evidence="3" key="2">
    <citation type="submission" date="2015-06" db="EMBL/GenBank/DDBJ databases">
        <title>Environmentally co-occuring mercury resistance plasmids are genetically and phenotypically diverse and confer variable context-dependent fitness effects.</title>
        <authorList>
            <person name="Hall J.P.J."/>
            <person name="Harrison E."/>
            <person name="Lilley A.K."/>
            <person name="Paterson S."/>
            <person name="Spiers A.J."/>
            <person name="Brockhurst M.A."/>
        </authorList>
    </citation>
    <scope>NUCLEOTIDE SEQUENCE [LARGE SCALE GENOMIC DNA]</scope>
    <source>
        <strain evidence="3">SBW25</strain>
        <plasmid evidence="3">pQBR57</plasmid>
    </source>
</reference>
<dbReference type="Pfam" id="PF03869">
    <property type="entry name" value="Arc"/>
    <property type="match status" value="1"/>
</dbReference>
<dbReference type="EMBL" id="LN713926">
    <property type="protein sequence ID" value="CEK42350.1"/>
    <property type="molecule type" value="Genomic_DNA"/>
</dbReference>
<dbReference type="InterPro" id="IPR010985">
    <property type="entry name" value="Ribbon_hlx_hlx"/>
</dbReference>
<keyword evidence="1" id="KW-0175">Coiled coil</keyword>